<dbReference type="OrthoDB" id="9813231at2"/>
<dbReference type="RefSeq" id="WP_018031148.1">
    <property type="nucleotide sequence ID" value="NZ_JBCLUB010000006.1"/>
</dbReference>
<evidence type="ECO:0000313" key="2">
    <source>
        <dbReference type="EMBL" id="SQF38972.1"/>
    </source>
</evidence>
<reference evidence="2 3" key="1">
    <citation type="submission" date="2018-06" db="EMBL/GenBank/DDBJ databases">
        <authorList>
            <consortium name="Pathogen Informatics"/>
            <person name="Doyle S."/>
        </authorList>
    </citation>
    <scope>NUCLEOTIDE SEQUENCE [LARGE SCALE GENOMIC DNA]</scope>
    <source>
        <strain evidence="2 3">NCTC12278</strain>
    </source>
</reference>
<evidence type="ECO:0000313" key="3">
    <source>
        <dbReference type="Proteomes" id="UP000249495"/>
    </source>
</evidence>
<dbReference type="STRING" id="1123303.GCA_000372425_01852"/>
<protein>
    <submittedName>
        <fullName evidence="2">DUF1801 domain-containing protein</fullName>
    </submittedName>
</protein>
<dbReference type="KEGG" id="sfer:NCTC12278_00062"/>
<dbReference type="SUPFAM" id="SSF159888">
    <property type="entry name" value="YdhG-like"/>
    <property type="match status" value="1"/>
</dbReference>
<dbReference type="AlphaFoldDB" id="A0A2X3XX71"/>
<evidence type="ECO:0000259" key="1">
    <source>
        <dbReference type="Pfam" id="PF08818"/>
    </source>
</evidence>
<accession>A0A2X3XX71</accession>
<dbReference type="Pfam" id="PF08818">
    <property type="entry name" value="DUF1801"/>
    <property type="match status" value="1"/>
</dbReference>
<dbReference type="EMBL" id="LS483343">
    <property type="protein sequence ID" value="SQF38972.1"/>
    <property type="molecule type" value="Genomic_DNA"/>
</dbReference>
<dbReference type="Proteomes" id="UP000249495">
    <property type="component" value="Chromosome 1"/>
</dbReference>
<dbReference type="InterPro" id="IPR014922">
    <property type="entry name" value="YdhG-like"/>
</dbReference>
<gene>
    <name evidence="2" type="ORF">NCTC12278_00062</name>
</gene>
<name>A0A2X3XX71_9STRE</name>
<proteinExistence type="predicted"/>
<organism evidence="2 3">
    <name type="scientific">Streptococcus ferus</name>
    <dbReference type="NCBI Taxonomy" id="1345"/>
    <lineage>
        <taxon>Bacteria</taxon>
        <taxon>Bacillati</taxon>
        <taxon>Bacillota</taxon>
        <taxon>Bacilli</taxon>
        <taxon>Lactobacillales</taxon>
        <taxon>Streptococcaceae</taxon>
        <taxon>Streptococcus</taxon>
    </lineage>
</organism>
<keyword evidence="3" id="KW-1185">Reference proteome</keyword>
<sequence>MRIQAESVNHYLQQVPEDRRLVLEKLRQVITEHLPDRYEEKIQYDMITYVVPREKFPAGYHCNPEDDLAFISIASQKHHIAIYHNGIYLWDEIRDWFLEEYPKHLTTKPDVGKACIRFKNMKTIPYNLIGQLCQKVRMEAFIQRYQERQA</sequence>
<feature type="domain" description="YdhG-like" evidence="1">
    <location>
        <begin position="20"/>
        <end position="135"/>
    </location>
</feature>
<dbReference type="Gene3D" id="3.90.1150.200">
    <property type="match status" value="1"/>
</dbReference>